<feature type="transmembrane region" description="Helical" evidence="11">
    <location>
        <begin position="12"/>
        <end position="37"/>
    </location>
</feature>
<evidence type="ECO:0000256" key="8">
    <source>
        <dbReference type="ARBA" id="ARBA00023136"/>
    </source>
</evidence>
<feature type="transmembrane region" description="Helical" evidence="11">
    <location>
        <begin position="241"/>
        <end position="262"/>
    </location>
</feature>
<organism evidence="13 14">
    <name type="scientific">Roseovarius aestuarii</name>
    <dbReference type="NCBI Taxonomy" id="475083"/>
    <lineage>
        <taxon>Bacteria</taxon>
        <taxon>Pseudomonadati</taxon>
        <taxon>Pseudomonadota</taxon>
        <taxon>Alphaproteobacteria</taxon>
        <taxon>Rhodobacterales</taxon>
        <taxon>Roseobacteraceae</taxon>
        <taxon>Roseovarius</taxon>
    </lineage>
</organism>
<protein>
    <recommendedName>
        <fullName evidence="10">Spermidine/putrescine transport system permease protein PotC</fullName>
    </recommendedName>
</protein>
<feature type="domain" description="ABC transmembrane type-1" evidence="12">
    <location>
        <begin position="70"/>
        <end position="259"/>
    </location>
</feature>
<dbReference type="GO" id="GO:0005886">
    <property type="term" value="C:plasma membrane"/>
    <property type="evidence" value="ECO:0007669"/>
    <property type="project" value="UniProtKB-SubCell"/>
</dbReference>
<sequence length="269" mass="29475">MARGKYDIKAFPGFLPMTILCLVILYAPLVVVTIYSLNDSNSITNWEGVSFRWYADVFTGPESEKFKVAAWNSFTIAIIAATVSTTIATLAATAMVRGGTFKLRTVSFGLISLPLMVPEIVTAVATLIFFNSIGFTRGYLTILMAHIAFCIPFAYMPISARMQGIEDSYEQAAMDLYATKRQAFTRILLPLMWPGIISGYILAFIISLDDFIITNFVKGAGVETLPTAIFGSVKQGIKPNIMAISTMLLAVSIIMVTISYFVSKSDNTK</sequence>
<evidence type="ECO:0000256" key="6">
    <source>
        <dbReference type="ARBA" id="ARBA00022692"/>
    </source>
</evidence>
<gene>
    <name evidence="13" type="primary">ydcV_9</name>
    <name evidence="13" type="ORF">ROA7745_04354</name>
</gene>
<dbReference type="Pfam" id="PF00528">
    <property type="entry name" value="BPD_transp_1"/>
    <property type="match status" value="1"/>
</dbReference>
<accession>A0A1X7BXV2</accession>
<name>A0A1X7BXV2_9RHOB</name>
<feature type="transmembrane region" description="Helical" evidence="11">
    <location>
        <begin position="136"/>
        <end position="155"/>
    </location>
</feature>
<comment type="similarity">
    <text evidence="2">Belongs to the binding-protein-dependent transport system permease family. CysTW subfamily.</text>
</comment>
<dbReference type="Proteomes" id="UP000193224">
    <property type="component" value="Unassembled WGS sequence"/>
</dbReference>
<proteinExistence type="inferred from homology"/>
<keyword evidence="8 11" id="KW-0472">Membrane</keyword>
<evidence type="ECO:0000259" key="12">
    <source>
        <dbReference type="PROSITE" id="PS50928"/>
    </source>
</evidence>
<dbReference type="Gene3D" id="1.10.3720.10">
    <property type="entry name" value="MetI-like"/>
    <property type="match status" value="1"/>
</dbReference>
<evidence type="ECO:0000256" key="7">
    <source>
        <dbReference type="ARBA" id="ARBA00022989"/>
    </source>
</evidence>
<dbReference type="CDD" id="cd06261">
    <property type="entry name" value="TM_PBP2"/>
    <property type="match status" value="1"/>
</dbReference>
<keyword evidence="6 11" id="KW-0812">Transmembrane</keyword>
<keyword evidence="14" id="KW-1185">Reference proteome</keyword>
<dbReference type="PROSITE" id="PS50928">
    <property type="entry name" value="ABC_TM1"/>
    <property type="match status" value="1"/>
</dbReference>
<dbReference type="InterPro" id="IPR000515">
    <property type="entry name" value="MetI-like"/>
</dbReference>
<evidence type="ECO:0000313" key="14">
    <source>
        <dbReference type="Proteomes" id="UP000193224"/>
    </source>
</evidence>
<dbReference type="EMBL" id="FWXB01000028">
    <property type="protein sequence ID" value="SMC14487.1"/>
    <property type="molecule type" value="Genomic_DNA"/>
</dbReference>
<feature type="transmembrane region" description="Helical" evidence="11">
    <location>
        <begin position="187"/>
        <end position="208"/>
    </location>
</feature>
<dbReference type="SUPFAM" id="SSF161098">
    <property type="entry name" value="MetI-like"/>
    <property type="match status" value="1"/>
</dbReference>
<dbReference type="GO" id="GO:0055085">
    <property type="term" value="P:transmembrane transport"/>
    <property type="evidence" value="ECO:0007669"/>
    <property type="project" value="InterPro"/>
</dbReference>
<dbReference type="PANTHER" id="PTHR43848:SF5">
    <property type="entry name" value="SPERMIDINE_PUTRESCINE TRANSPORT SYSTEM PERMEASE PROTEIN POTC"/>
    <property type="match status" value="1"/>
</dbReference>
<evidence type="ECO:0000256" key="2">
    <source>
        <dbReference type="ARBA" id="ARBA00007069"/>
    </source>
</evidence>
<comment type="subcellular location">
    <subcellularLocation>
        <location evidence="1">Cell inner membrane</location>
        <topology evidence="1">Multi-pass membrane protein</topology>
    </subcellularLocation>
    <subcellularLocation>
        <location evidence="11">Cell membrane</location>
        <topology evidence="11">Multi-pass membrane protein</topology>
    </subcellularLocation>
</comment>
<evidence type="ECO:0000256" key="9">
    <source>
        <dbReference type="ARBA" id="ARBA00037216"/>
    </source>
</evidence>
<feature type="transmembrane region" description="Helical" evidence="11">
    <location>
        <begin position="74"/>
        <end position="96"/>
    </location>
</feature>
<evidence type="ECO:0000256" key="1">
    <source>
        <dbReference type="ARBA" id="ARBA00004429"/>
    </source>
</evidence>
<dbReference type="PANTHER" id="PTHR43848">
    <property type="entry name" value="PUTRESCINE TRANSPORT SYSTEM PERMEASE PROTEIN POTI"/>
    <property type="match status" value="1"/>
</dbReference>
<keyword evidence="7 11" id="KW-1133">Transmembrane helix</keyword>
<dbReference type="OrthoDB" id="9782004at2"/>
<dbReference type="InterPro" id="IPR051789">
    <property type="entry name" value="Bact_Polyamine_Transport"/>
</dbReference>
<keyword evidence="4" id="KW-1003">Cell membrane</keyword>
<evidence type="ECO:0000313" key="13">
    <source>
        <dbReference type="EMBL" id="SMC14487.1"/>
    </source>
</evidence>
<dbReference type="RefSeq" id="WP_085802379.1">
    <property type="nucleotide sequence ID" value="NZ_FWXB01000028.1"/>
</dbReference>
<dbReference type="AlphaFoldDB" id="A0A1X7BXV2"/>
<evidence type="ECO:0000256" key="10">
    <source>
        <dbReference type="ARBA" id="ARBA00039580"/>
    </source>
</evidence>
<evidence type="ECO:0000256" key="4">
    <source>
        <dbReference type="ARBA" id="ARBA00022475"/>
    </source>
</evidence>
<feature type="transmembrane region" description="Helical" evidence="11">
    <location>
        <begin position="108"/>
        <end position="130"/>
    </location>
</feature>
<comment type="function">
    <text evidence="9">Required for the activity of the bacterial periplasmic transport system of putrescine and spermidine.</text>
</comment>
<keyword evidence="3 11" id="KW-0813">Transport</keyword>
<evidence type="ECO:0000256" key="5">
    <source>
        <dbReference type="ARBA" id="ARBA00022519"/>
    </source>
</evidence>
<keyword evidence="5" id="KW-0997">Cell inner membrane</keyword>
<reference evidence="13 14" key="1">
    <citation type="submission" date="2017-03" db="EMBL/GenBank/DDBJ databases">
        <authorList>
            <person name="Afonso C.L."/>
            <person name="Miller P.J."/>
            <person name="Scott M.A."/>
            <person name="Spackman E."/>
            <person name="Goraichik I."/>
            <person name="Dimitrov K.M."/>
            <person name="Suarez D.L."/>
            <person name="Swayne D.E."/>
        </authorList>
    </citation>
    <scope>NUCLEOTIDE SEQUENCE [LARGE SCALE GENOMIC DNA]</scope>
    <source>
        <strain evidence="13 14">CECT 7745</strain>
    </source>
</reference>
<dbReference type="InterPro" id="IPR035906">
    <property type="entry name" value="MetI-like_sf"/>
</dbReference>
<evidence type="ECO:0000256" key="3">
    <source>
        <dbReference type="ARBA" id="ARBA00022448"/>
    </source>
</evidence>
<evidence type="ECO:0000256" key="11">
    <source>
        <dbReference type="RuleBase" id="RU363032"/>
    </source>
</evidence>